<feature type="region of interest" description="Disordered" evidence="1">
    <location>
        <begin position="34"/>
        <end position="53"/>
    </location>
</feature>
<comment type="caution">
    <text evidence="2">The sequence shown here is derived from an EMBL/GenBank/DDBJ whole genome shotgun (WGS) entry which is preliminary data.</text>
</comment>
<proteinExistence type="predicted"/>
<keyword evidence="3" id="KW-1185">Reference proteome</keyword>
<dbReference type="EMBL" id="JAAIUW010000006">
    <property type="protein sequence ID" value="KAF7825032.1"/>
    <property type="molecule type" value="Genomic_DNA"/>
</dbReference>
<gene>
    <name evidence="2" type="ORF">G2W53_016196</name>
</gene>
<dbReference type="Proteomes" id="UP000634136">
    <property type="component" value="Unassembled WGS sequence"/>
</dbReference>
<reference evidence="2" key="1">
    <citation type="submission" date="2020-09" db="EMBL/GenBank/DDBJ databases">
        <title>Genome-Enabled Discovery of Anthraquinone Biosynthesis in Senna tora.</title>
        <authorList>
            <person name="Kang S.-H."/>
            <person name="Pandey R.P."/>
            <person name="Lee C.-M."/>
            <person name="Sim J.-S."/>
            <person name="Jeong J.-T."/>
            <person name="Choi B.-S."/>
            <person name="Jung M."/>
            <person name="Ginzburg D."/>
            <person name="Zhao K."/>
            <person name="Won S.Y."/>
            <person name="Oh T.-J."/>
            <person name="Yu Y."/>
            <person name="Kim N.-H."/>
            <person name="Lee O.R."/>
            <person name="Lee T.-H."/>
            <person name="Bashyal P."/>
            <person name="Kim T.-S."/>
            <person name="Lee W.-H."/>
            <person name="Kawkins C."/>
            <person name="Kim C.-K."/>
            <person name="Kim J.S."/>
            <person name="Ahn B.O."/>
            <person name="Rhee S.Y."/>
            <person name="Sohng J.K."/>
        </authorList>
    </citation>
    <scope>NUCLEOTIDE SEQUENCE</scope>
    <source>
        <tissue evidence="2">Leaf</tissue>
    </source>
</reference>
<dbReference type="AlphaFoldDB" id="A0A834TNY6"/>
<sequence length="53" mass="6080">MSTSNLQRRSHRRAAATPILETFNVVLSHAPCSSDTETKLLTTQQKQSEEHRW</sequence>
<accession>A0A834TNY6</accession>
<evidence type="ECO:0000313" key="2">
    <source>
        <dbReference type="EMBL" id="KAF7825032.1"/>
    </source>
</evidence>
<protein>
    <submittedName>
        <fullName evidence="2">Uncharacterized protein</fullName>
    </submittedName>
</protein>
<evidence type="ECO:0000313" key="3">
    <source>
        <dbReference type="Proteomes" id="UP000634136"/>
    </source>
</evidence>
<organism evidence="2 3">
    <name type="scientific">Senna tora</name>
    <dbReference type="NCBI Taxonomy" id="362788"/>
    <lineage>
        <taxon>Eukaryota</taxon>
        <taxon>Viridiplantae</taxon>
        <taxon>Streptophyta</taxon>
        <taxon>Embryophyta</taxon>
        <taxon>Tracheophyta</taxon>
        <taxon>Spermatophyta</taxon>
        <taxon>Magnoliopsida</taxon>
        <taxon>eudicotyledons</taxon>
        <taxon>Gunneridae</taxon>
        <taxon>Pentapetalae</taxon>
        <taxon>rosids</taxon>
        <taxon>fabids</taxon>
        <taxon>Fabales</taxon>
        <taxon>Fabaceae</taxon>
        <taxon>Caesalpinioideae</taxon>
        <taxon>Cassia clade</taxon>
        <taxon>Senna</taxon>
    </lineage>
</organism>
<name>A0A834TNY6_9FABA</name>
<evidence type="ECO:0000256" key="1">
    <source>
        <dbReference type="SAM" id="MobiDB-lite"/>
    </source>
</evidence>